<gene>
    <name evidence="1" type="ORF">SPSC_02693</name>
</gene>
<accession>A0A127ZDA6</accession>
<dbReference type="AlphaFoldDB" id="A0A127ZDA6"/>
<protein>
    <submittedName>
        <fullName evidence="1">Uncharacterized protein</fullName>
    </submittedName>
</protein>
<dbReference type="EMBL" id="LK056664">
    <property type="protein sequence ID" value="CDU24064.1"/>
    <property type="molecule type" value="Genomic_DNA"/>
</dbReference>
<name>A0A127ZDA6_9BASI</name>
<sequence length="195" mass="21314">MPVRLDKCLEQEHRVELIVTSLLIESSTSGANVSNALRPVRRRPHRSGGRLHINYQLCVTSHLQKQKSAPVQLHLFPSSRRPNIATNSSHSTRSTLTSITMVQIQAVTRSSSLLLALCFLALLSSSASAAPQVGQGVGYTGADKKVPSMAERGAASVPKPQRTWWSIFLEQVCPWPPDSQGFTSADDRLTCETLL</sequence>
<proteinExistence type="predicted"/>
<organism evidence="1">
    <name type="scientific">Sporisorium scitamineum</name>
    <dbReference type="NCBI Taxonomy" id="49012"/>
    <lineage>
        <taxon>Eukaryota</taxon>
        <taxon>Fungi</taxon>
        <taxon>Dikarya</taxon>
        <taxon>Basidiomycota</taxon>
        <taxon>Ustilaginomycotina</taxon>
        <taxon>Ustilaginomycetes</taxon>
        <taxon>Ustilaginales</taxon>
        <taxon>Ustilaginaceae</taxon>
        <taxon>Sporisorium</taxon>
    </lineage>
</organism>
<evidence type="ECO:0000313" key="1">
    <source>
        <dbReference type="EMBL" id="CDU24064.1"/>
    </source>
</evidence>
<reference evidence="1" key="1">
    <citation type="submission" date="2014-06" db="EMBL/GenBank/DDBJ databases">
        <authorList>
            <person name="Ju J."/>
            <person name="Zhang J."/>
        </authorList>
    </citation>
    <scope>NUCLEOTIDE SEQUENCE</scope>
    <source>
        <strain evidence="1">SscI8</strain>
    </source>
</reference>